<dbReference type="EMBL" id="AENY02000002">
    <property type="protein sequence ID" value="EKP94893.1"/>
    <property type="molecule type" value="Genomic_DNA"/>
</dbReference>
<feature type="region of interest" description="Disordered" evidence="9">
    <location>
        <begin position="147"/>
        <end position="203"/>
    </location>
</feature>
<dbReference type="InterPro" id="IPR002481">
    <property type="entry name" value="FUR"/>
</dbReference>
<accession>K6Q175</accession>
<dbReference type="Gene3D" id="1.10.10.10">
    <property type="entry name" value="Winged helix-like DNA-binding domain superfamily/Winged helix DNA-binding domain"/>
    <property type="match status" value="1"/>
</dbReference>
<feature type="binding site" evidence="7">
    <location>
        <position position="140"/>
    </location>
    <ligand>
        <name>Zn(2+)</name>
        <dbReference type="ChEBI" id="CHEBI:29105"/>
    </ligand>
</feature>
<dbReference type="GO" id="GO:0008270">
    <property type="term" value="F:zinc ion binding"/>
    <property type="evidence" value="ECO:0007669"/>
    <property type="project" value="TreeGrafter"/>
</dbReference>
<dbReference type="InterPro" id="IPR043135">
    <property type="entry name" value="Fur_C"/>
</dbReference>
<dbReference type="GO" id="GO:0003700">
    <property type="term" value="F:DNA-binding transcription factor activity"/>
    <property type="evidence" value="ECO:0007669"/>
    <property type="project" value="InterPro"/>
</dbReference>
<feature type="binding site" evidence="8">
    <location>
        <position position="112"/>
    </location>
    <ligand>
        <name>Fe cation</name>
        <dbReference type="ChEBI" id="CHEBI:24875"/>
    </ligand>
</feature>
<keyword evidence="4" id="KW-0805">Transcription regulation</keyword>
<dbReference type="CDD" id="cd07153">
    <property type="entry name" value="Fur_like"/>
    <property type="match status" value="1"/>
</dbReference>
<dbReference type="InterPro" id="IPR036390">
    <property type="entry name" value="WH_DNA-bd_sf"/>
</dbReference>
<protein>
    <submittedName>
        <fullName evidence="10">Fe2+/Zn2+ uptake regulation protein</fullName>
    </submittedName>
</protein>
<dbReference type="PANTHER" id="PTHR33202">
    <property type="entry name" value="ZINC UPTAKE REGULATION PROTEIN"/>
    <property type="match status" value="1"/>
</dbReference>
<gene>
    <name evidence="10" type="ORF">ThesuDRAFT_00606</name>
</gene>
<dbReference type="HOGENOM" id="CLU_096072_3_1_9"/>
<feature type="compositionally biased region" description="Low complexity" evidence="9">
    <location>
        <begin position="147"/>
        <end position="157"/>
    </location>
</feature>
<evidence type="ECO:0000256" key="5">
    <source>
        <dbReference type="ARBA" id="ARBA00023125"/>
    </source>
</evidence>
<feature type="binding site" evidence="7">
    <location>
        <position position="97"/>
    </location>
    <ligand>
        <name>Zn(2+)</name>
        <dbReference type="ChEBI" id="CHEBI:29105"/>
    </ligand>
</feature>
<evidence type="ECO:0000256" key="6">
    <source>
        <dbReference type="ARBA" id="ARBA00023163"/>
    </source>
</evidence>
<name>K6Q175_9FIRM</name>
<evidence type="ECO:0000313" key="10">
    <source>
        <dbReference type="EMBL" id="EKP94893.1"/>
    </source>
</evidence>
<reference evidence="10" key="2">
    <citation type="submission" date="2012-10" db="EMBL/GenBank/DDBJ databases">
        <title>Improved high-quality draft of Thermaerobacter subterraneus C21, DSM 13965.</title>
        <authorList>
            <consortium name="DOE Joint Genome Institute"/>
            <person name="Eisen J."/>
            <person name="Huntemann M."/>
            <person name="Wei C.-L."/>
            <person name="Han J."/>
            <person name="Detter J.C."/>
            <person name="Han C."/>
            <person name="Tapia R."/>
            <person name="Chen A."/>
            <person name="Kyrpides N."/>
            <person name="Mavromatis K."/>
            <person name="Markowitz V."/>
            <person name="Szeto E."/>
            <person name="Ivanova N."/>
            <person name="Mikhailova N."/>
            <person name="Ovchinnikova G."/>
            <person name="Pagani I."/>
            <person name="Pati A."/>
            <person name="Goodwin L."/>
            <person name="Nordberg H.P."/>
            <person name="Cantor M.N."/>
            <person name="Hua S.X."/>
            <person name="Woyke T."/>
            <person name="Eisen J."/>
            <person name="Klenk H.-P."/>
        </authorList>
    </citation>
    <scope>NUCLEOTIDE SEQUENCE [LARGE SCALE GENOMIC DNA]</scope>
    <source>
        <strain evidence="10">DSM 13965</strain>
    </source>
</reference>
<feature type="compositionally biased region" description="Low complexity" evidence="9">
    <location>
        <begin position="194"/>
        <end position="203"/>
    </location>
</feature>
<proteinExistence type="inferred from homology"/>
<keyword evidence="7" id="KW-0479">Metal-binding</keyword>
<dbReference type="SUPFAM" id="SSF46785">
    <property type="entry name" value="Winged helix' DNA-binding domain"/>
    <property type="match status" value="1"/>
</dbReference>
<dbReference type="eggNOG" id="COG0735">
    <property type="taxonomic scope" value="Bacteria"/>
</dbReference>
<comment type="similarity">
    <text evidence="1">Belongs to the Fur family.</text>
</comment>
<evidence type="ECO:0000313" key="11">
    <source>
        <dbReference type="Proteomes" id="UP000005710"/>
    </source>
</evidence>
<keyword evidence="8" id="KW-0408">Iron</keyword>
<comment type="caution">
    <text evidence="10">The sequence shown here is derived from an EMBL/GenBank/DDBJ whole genome shotgun (WGS) entry which is preliminary data.</text>
</comment>
<dbReference type="AlphaFoldDB" id="K6Q175"/>
<keyword evidence="6" id="KW-0804">Transcription</keyword>
<comment type="cofactor">
    <cofactor evidence="7">
        <name>Zn(2+)</name>
        <dbReference type="ChEBI" id="CHEBI:29105"/>
    </cofactor>
    <text evidence="7">Binds 1 zinc ion per subunit.</text>
</comment>
<evidence type="ECO:0000256" key="3">
    <source>
        <dbReference type="ARBA" id="ARBA00022833"/>
    </source>
</evidence>
<organism evidence="10 11">
    <name type="scientific">Thermaerobacter subterraneus DSM 13965</name>
    <dbReference type="NCBI Taxonomy" id="867903"/>
    <lineage>
        <taxon>Bacteria</taxon>
        <taxon>Bacillati</taxon>
        <taxon>Bacillota</taxon>
        <taxon>Clostridia</taxon>
        <taxon>Eubacteriales</taxon>
        <taxon>Clostridiales Family XVII. Incertae Sedis</taxon>
        <taxon>Thermaerobacter</taxon>
    </lineage>
</organism>
<comment type="cofactor">
    <cofactor evidence="8">
        <name>Mn(2+)</name>
        <dbReference type="ChEBI" id="CHEBI:29035"/>
    </cofactor>
    <cofactor evidence="8">
        <name>Fe(2+)</name>
        <dbReference type="ChEBI" id="CHEBI:29033"/>
    </cofactor>
    <text evidence="8">Binds 1 Mn(2+) or Fe(2+) ion per subunit.</text>
</comment>
<dbReference type="Gene3D" id="3.30.1490.190">
    <property type="match status" value="1"/>
</dbReference>
<feature type="binding site" evidence="7">
    <location>
        <position position="100"/>
    </location>
    <ligand>
        <name>Zn(2+)</name>
        <dbReference type="ChEBI" id="CHEBI:29105"/>
    </ligand>
</feature>
<dbReference type="STRING" id="867903.ThesuDRAFT_00606"/>
<dbReference type="InterPro" id="IPR036388">
    <property type="entry name" value="WH-like_DNA-bd_sf"/>
</dbReference>
<evidence type="ECO:0000256" key="1">
    <source>
        <dbReference type="ARBA" id="ARBA00007957"/>
    </source>
</evidence>
<dbReference type="GO" id="GO:1900376">
    <property type="term" value="P:regulation of secondary metabolite biosynthetic process"/>
    <property type="evidence" value="ECO:0007669"/>
    <property type="project" value="TreeGrafter"/>
</dbReference>
<keyword evidence="2" id="KW-0678">Repressor</keyword>
<dbReference type="RefSeq" id="WP_006902884.1">
    <property type="nucleotide sequence ID" value="NZ_JH976535.1"/>
</dbReference>
<dbReference type="Pfam" id="PF01475">
    <property type="entry name" value="FUR"/>
    <property type="match status" value="1"/>
</dbReference>
<evidence type="ECO:0000256" key="9">
    <source>
        <dbReference type="SAM" id="MobiDB-lite"/>
    </source>
</evidence>
<dbReference type="GO" id="GO:0000976">
    <property type="term" value="F:transcription cis-regulatory region binding"/>
    <property type="evidence" value="ECO:0007669"/>
    <property type="project" value="TreeGrafter"/>
</dbReference>
<evidence type="ECO:0000256" key="4">
    <source>
        <dbReference type="ARBA" id="ARBA00023015"/>
    </source>
</evidence>
<feature type="binding site" evidence="7">
    <location>
        <position position="137"/>
    </location>
    <ligand>
        <name>Zn(2+)</name>
        <dbReference type="ChEBI" id="CHEBI:29105"/>
    </ligand>
</feature>
<dbReference type="Proteomes" id="UP000005710">
    <property type="component" value="Unassembled WGS sequence"/>
</dbReference>
<evidence type="ECO:0000256" key="8">
    <source>
        <dbReference type="PIRSR" id="PIRSR602481-2"/>
    </source>
</evidence>
<reference evidence="10" key="1">
    <citation type="submission" date="2010-10" db="EMBL/GenBank/DDBJ databases">
        <authorList>
            <consortium name="US DOE Joint Genome Institute (JGI-PGF)"/>
            <person name="Lucas S."/>
            <person name="Copeland A."/>
            <person name="Lapidus A."/>
            <person name="Bruce D."/>
            <person name="Goodwin L."/>
            <person name="Pitluck S."/>
            <person name="Kyrpides N."/>
            <person name="Mavromatis K."/>
            <person name="Detter J.C."/>
            <person name="Han C."/>
            <person name="Land M."/>
            <person name="Hauser L."/>
            <person name="Markowitz V."/>
            <person name="Cheng J.-F."/>
            <person name="Hugenholtz P."/>
            <person name="Woyke T."/>
            <person name="Wu D."/>
            <person name="Pukall R."/>
            <person name="Wahrenburg C."/>
            <person name="Brambilla E."/>
            <person name="Klenk H.-P."/>
            <person name="Eisen J.A."/>
        </authorList>
    </citation>
    <scope>NUCLEOTIDE SEQUENCE [LARGE SCALE GENOMIC DNA]</scope>
    <source>
        <strain evidence="10">DSM 13965</strain>
    </source>
</reference>
<keyword evidence="11" id="KW-1185">Reference proteome</keyword>
<keyword evidence="5" id="KW-0238">DNA-binding</keyword>
<sequence length="203" mass="21628">MTIRRILETLAQHEYRLTWQRWAVAAAVVLNQDRLLTAEELYSQLKKDWPDIGLATVYRTLDLLVELGLVDRVQVGEGPTKYGLRNANLEIRQQLVCECCGEVAPVDDRQLEPLFKHLAHTSGYQISEIEIKVTGICPRCRSAARSGTASGAAASRSPGGGNTGASAESGDQATAALPRPTGSPAPVLPDEPGAGRAQAGAGA</sequence>
<dbReference type="PANTHER" id="PTHR33202:SF7">
    <property type="entry name" value="FERRIC UPTAKE REGULATION PROTEIN"/>
    <property type="match status" value="1"/>
</dbReference>
<dbReference type="GO" id="GO:0045892">
    <property type="term" value="P:negative regulation of DNA-templated transcription"/>
    <property type="evidence" value="ECO:0007669"/>
    <property type="project" value="TreeGrafter"/>
</dbReference>
<evidence type="ECO:0000256" key="2">
    <source>
        <dbReference type="ARBA" id="ARBA00022491"/>
    </source>
</evidence>
<keyword evidence="3 7" id="KW-0862">Zinc</keyword>
<evidence type="ECO:0000256" key="7">
    <source>
        <dbReference type="PIRSR" id="PIRSR602481-1"/>
    </source>
</evidence>